<dbReference type="Gene3D" id="1.10.8.270">
    <property type="entry name" value="putative rabgap domain of human tbc1 domain family member 14 like domains"/>
    <property type="match status" value="1"/>
</dbReference>
<dbReference type="InterPro" id="IPR000195">
    <property type="entry name" value="Rab-GAP-TBC_dom"/>
</dbReference>
<evidence type="ECO:0000259" key="1">
    <source>
        <dbReference type="PROSITE" id="PS50086"/>
    </source>
</evidence>
<dbReference type="EMBL" id="LRBS01000101">
    <property type="protein sequence ID" value="OII73527.1"/>
    <property type="molecule type" value="Genomic_DNA"/>
</dbReference>
<name>A0A1J4MHN8_9CRYT</name>
<dbReference type="OrthoDB" id="294251at2759"/>
<dbReference type="RefSeq" id="XP_067067183.1">
    <property type="nucleotide sequence ID" value="XM_067212044.1"/>
</dbReference>
<evidence type="ECO:0000313" key="2">
    <source>
        <dbReference type="EMBL" id="OII73527.1"/>
    </source>
</evidence>
<dbReference type="InterPro" id="IPR035969">
    <property type="entry name" value="Rab-GAP_TBC_sf"/>
</dbReference>
<gene>
    <name evidence="2" type="ORF">cand_018100</name>
</gene>
<dbReference type="Gene3D" id="1.10.472.80">
    <property type="entry name" value="Ypt/Rab-GAP domain of gyp1p, domain 3"/>
    <property type="match status" value="1"/>
</dbReference>
<dbReference type="AlphaFoldDB" id="A0A1J4MHN8"/>
<proteinExistence type="predicted"/>
<dbReference type="GeneID" id="92365995"/>
<dbReference type="GO" id="GO:0005096">
    <property type="term" value="F:GTPase activator activity"/>
    <property type="evidence" value="ECO:0007669"/>
    <property type="project" value="TreeGrafter"/>
</dbReference>
<dbReference type="SMART" id="SM00164">
    <property type="entry name" value="TBC"/>
    <property type="match status" value="1"/>
</dbReference>
<organism evidence="2 3">
    <name type="scientific">Cryptosporidium andersoni</name>
    <dbReference type="NCBI Taxonomy" id="117008"/>
    <lineage>
        <taxon>Eukaryota</taxon>
        <taxon>Sar</taxon>
        <taxon>Alveolata</taxon>
        <taxon>Apicomplexa</taxon>
        <taxon>Conoidasida</taxon>
        <taxon>Coccidia</taxon>
        <taxon>Eucoccidiorida</taxon>
        <taxon>Eimeriorina</taxon>
        <taxon>Cryptosporidiidae</taxon>
        <taxon>Cryptosporidium</taxon>
    </lineage>
</organism>
<protein>
    <submittedName>
        <fullName evidence="2">TBC domain-containing protein</fullName>
    </submittedName>
</protein>
<comment type="caution">
    <text evidence="2">The sequence shown here is derived from an EMBL/GenBank/DDBJ whole genome shotgun (WGS) entry which is preliminary data.</text>
</comment>
<evidence type="ECO:0000313" key="3">
    <source>
        <dbReference type="Proteomes" id="UP000186804"/>
    </source>
</evidence>
<keyword evidence="3" id="KW-1185">Reference proteome</keyword>
<dbReference type="SUPFAM" id="SSF47923">
    <property type="entry name" value="Ypt/Rab-GAP domain of gyp1p"/>
    <property type="match status" value="2"/>
</dbReference>
<feature type="domain" description="Rab-GAP TBC" evidence="1">
    <location>
        <begin position="53"/>
        <end position="274"/>
    </location>
</feature>
<sequence length="352" mass="41022">MNLAIKECEELLADAPEVYNSKSFAKWKKMDNKGLQYFVKHHYKTFKRRLSRGTPQKYRWLIWTIFLDIIPNDGIYNEFIYVSISSAKFYIDMFTTSKIGKPLSQCNQWYKDYYEYAAGVPNKYSPLISIDVPRTFPELNIFKDHEPQECLFRVLNAVANHIPDVGYCQGMNFVAAVLLITSNFDEQGSFFVLIIILEKYGLSGFYREKFPLLNKYIKVFNNLFALNIPKLWRHFQKEGIIDAIYLHPWFLTLFVSALPLKTVVILWDYIIAHGIHSLLSIAIALLKAIESALIDQSMENIIQFFKSLRISVGFDDITCGKILLYHAQKIHLSDEIKSEINYNHNIQIDPIE</sequence>
<accession>A0A1J4MHN8</accession>
<reference evidence="2 3" key="1">
    <citation type="submission" date="2016-10" db="EMBL/GenBank/DDBJ databases">
        <title>Reductive evolution of mitochondrial metabolism and differential evolution of invasion-related proteins in Cryptosporidium.</title>
        <authorList>
            <person name="Liu S."/>
            <person name="Roellig D.M."/>
            <person name="Guo Y."/>
            <person name="Li N."/>
            <person name="Frace M.A."/>
            <person name="Tang K."/>
            <person name="Zhang L."/>
            <person name="Feng Y."/>
            <person name="Xiao L."/>
        </authorList>
    </citation>
    <scope>NUCLEOTIDE SEQUENCE [LARGE SCALE GENOMIC DNA]</scope>
    <source>
        <strain evidence="2">30847</strain>
    </source>
</reference>
<dbReference type="PANTHER" id="PTHR47219:SF9">
    <property type="entry name" value="GTPASE ACTIVATING PROTEIN AND CENTROSOME-ASSOCIATED, ISOFORM B"/>
    <property type="match status" value="1"/>
</dbReference>
<dbReference type="Pfam" id="PF00566">
    <property type="entry name" value="RabGAP-TBC"/>
    <property type="match status" value="1"/>
</dbReference>
<dbReference type="GO" id="GO:0031267">
    <property type="term" value="F:small GTPase binding"/>
    <property type="evidence" value="ECO:0007669"/>
    <property type="project" value="TreeGrafter"/>
</dbReference>
<dbReference type="PANTHER" id="PTHR47219">
    <property type="entry name" value="RAB GTPASE-ACTIVATING PROTEIN 1-LIKE"/>
    <property type="match status" value="1"/>
</dbReference>
<dbReference type="PROSITE" id="PS50086">
    <property type="entry name" value="TBC_RABGAP"/>
    <property type="match status" value="1"/>
</dbReference>
<dbReference type="Proteomes" id="UP000186804">
    <property type="component" value="Unassembled WGS sequence"/>
</dbReference>
<dbReference type="InterPro" id="IPR050302">
    <property type="entry name" value="Rab_GAP_TBC_domain"/>
</dbReference>
<dbReference type="VEuPathDB" id="CryptoDB:cand_018100"/>